<dbReference type="AlphaFoldDB" id="A0A552LZ46"/>
<name>A0A552LZ46_9CHRO</name>
<comment type="caution">
    <text evidence="2">The sequence shown here is derived from an EMBL/GenBank/DDBJ whole genome shotgun (WGS) entry which is preliminary data.</text>
</comment>
<dbReference type="Gene3D" id="3.20.20.450">
    <property type="entry name" value="EAL domain"/>
    <property type="match status" value="1"/>
</dbReference>
<reference evidence="2 3" key="1">
    <citation type="submission" date="2019-01" db="EMBL/GenBank/DDBJ databases">
        <title>Coherence of Microcystis species and biogeography revealed through population genomics.</title>
        <authorList>
            <person name="Perez-Carrascal O.M."/>
            <person name="Terrat Y."/>
            <person name="Giani A."/>
            <person name="Fortin N."/>
            <person name="Tromas N."/>
            <person name="Shapiro B.J."/>
        </authorList>
    </citation>
    <scope>NUCLEOTIDE SEQUENCE [LARGE SCALE GENOMIC DNA]</scope>
    <source>
        <strain evidence="2">Mf_WU_F_19750830_S460</strain>
    </source>
</reference>
<organism evidence="2 3">
    <name type="scientific">Microcystis flos-aquae Mf_WU_F_19750830_S460</name>
    <dbReference type="NCBI Taxonomy" id="2486237"/>
    <lineage>
        <taxon>Bacteria</taxon>
        <taxon>Bacillati</taxon>
        <taxon>Cyanobacteriota</taxon>
        <taxon>Cyanophyceae</taxon>
        <taxon>Oscillatoriophycideae</taxon>
        <taxon>Chroococcales</taxon>
        <taxon>Microcystaceae</taxon>
        <taxon>Microcystis</taxon>
    </lineage>
</organism>
<dbReference type="SUPFAM" id="SSF141868">
    <property type="entry name" value="EAL domain-like"/>
    <property type="match status" value="1"/>
</dbReference>
<dbReference type="Proteomes" id="UP000320730">
    <property type="component" value="Unassembled WGS sequence"/>
</dbReference>
<feature type="domain" description="EAL" evidence="1">
    <location>
        <begin position="1"/>
        <end position="53"/>
    </location>
</feature>
<proteinExistence type="predicted"/>
<accession>A0A552LZ46</accession>
<dbReference type="InterPro" id="IPR001633">
    <property type="entry name" value="EAL_dom"/>
</dbReference>
<gene>
    <name evidence="2" type="ORF">EWV40_04875</name>
</gene>
<evidence type="ECO:0000313" key="3">
    <source>
        <dbReference type="Proteomes" id="UP000320730"/>
    </source>
</evidence>
<evidence type="ECO:0000259" key="1">
    <source>
        <dbReference type="PROSITE" id="PS50883"/>
    </source>
</evidence>
<sequence length="53" mass="6259">MRELWVQLVLDNFATSYSSLSYIYKYPLDSLKSDQSNPYPIFTIKNQAFSYVI</sequence>
<protein>
    <recommendedName>
        <fullName evidence="1">EAL domain-containing protein</fullName>
    </recommendedName>
</protein>
<dbReference type="InterPro" id="IPR035919">
    <property type="entry name" value="EAL_sf"/>
</dbReference>
<dbReference type="EMBL" id="SFAN01000037">
    <property type="protein sequence ID" value="TRV25492.1"/>
    <property type="molecule type" value="Genomic_DNA"/>
</dbReference>
<dbReference type="PROSITE" id="PS50883">
    <property type="entry name" value="EAL"/>
    <property type="match status" value="1"/>
</dbReference>
<evidence type="ECO:0000313" key="2">
    <source>
        <dbReference type="EMBL" id="TRV25492.1"/>
    </source>
</evidence>